<sequence length="90" mass="10182">MSGSRCRKLTDGQTEGDVTLSCPLKDRNPIIMIMAGDKSPQSHHALGYSTLGYFTLAYFRTRLIAWPQLTHSRPVDHRCLSVELQYTLVE</sequence>
<keyword evidence="2" id="KW-1185">Reference proteome</keyword>
<evidence type="ECO:0000313" key="1">
    <source>
        <dbReference type="EMBL" id="KAK7477249.1"/>
    </source>
</evidence>
<dbReference type="AlphaFoldDB" id="A0ABD0JRH7"/>
<accession>A0ABD0JRH7</accession>
<dbReference type="Proteomes" id="UP001519460">
    <property type="component" value="Unassembled WGS sequence"/>
</dbReference>
<reference evidence="1 2" key="1">
    <citation type="journal article" date="2023" name="Sci. Data">
        <title>Genome assembly of the Korean intertidal mud-creeper Batillaria attramentaria.</title>
        <authorList>
            <person name="Patra A.K."/>
            <person name="Ho P.T."/>
            <person name="Jun S."/>
            <person name="Lee S.J."/>
            <person name="Kim Y."/>
            <person name="Won Y.J."/>
        </authorList>
    </citation>
    <scope>NUCLEOTIDE SEQUENCE [LARGE SCALE GENOMIC DNA]</scope>
    <source>
        <strain evidence="1">Wonlab-2016</strain>
    </source>
</reference>
<evidence type="ECO:0000313" key="2">
    <source>
        <dbReference type="Proteomes" id="UP001519460"/>
    </source>
</evidence>
<gene>
    <name evidence="1" type="ORF">BaRGS_00031437</name>
</gene>
<proteinExistence type="predicted"/>
<name>A0ABD0JRH7_9CAEN</name>
<protein>
    <submittedName>
        <fullName evidence="1">Uncharacterized protein</fullName>
    </submittedName>
</protein>
<comment type="caution">
    <text evidence="1">The sequence shown here is derived from an EMBL/GenBank/DDBJ whole genome shotgun (WGS) entry which is preliminary data.</text>
</comment>
<organism evidence="1 2">
    <name type="scientific">Batillaria attramentaria</name>
    <dbReference type="NCBI Taxonomy" id="370345"/>
    <lineage>
        <taxon>Eukaryota</taxon>
        <taxon>Metazoa</taxon>
        <taxon>Spiralia</taxon>
        <taxon>Lophotrochozoa</taxon>
        <taxon>Mollusca</taxon>
        <taxon>Gastropoda</taxon>
        <taxon>Caenogastropoda</taxon>
        <taxon>Sorbeoconcha</taxon>
        <taxon>Cerithioidea</taxon>
        <taxon>Batillariidae</taxon>
        <taxon>Batillaria</taxon>
    </lineage>
</organism>
<dbReference type="EMBL" id="JACVVK020000354">
    <property type="protein sequence ID" value="KAK7477249.1"/>
    <property type="molecule type" value="Genomic_DNA"/>
</dbReference>